<dbReference type="InterPro" id="IPR004358">
    <property type="entry name" value="Sig_transdc_His_kin-like_C"/>
</dbReference>
<evidence type="ECO:0000256" key="9">
    <source>
        <dbReference type="ARBA" id="ARBA00022989"/>
    </source>
</evidence>
<protein>
    <recommendedName>
        <fullName evidence="3">histidine kinase</fullName>
        <ecNumber evidence="3">2.7.13.3</ecNumber>
    </recommendedName>
</protein>
<dbReference type="GO" id="GO:0005524">
    <property type="term" value="F:ATP binding"/>
    <property type="evidence" value="ECO:0007669"/>
    <property type="project" value="UniProtKB-KW"/>
</dbReference>
<proteinExistence type="predicted"/>
<keyword evidence="8" id="KW-0067">ATP-binding</keyword>
<dbReference type="InterPro" id="IPR036097">
    <property type="entry name" value="HisK_dim/P_sf"/>
</dbReference>
<feature type="domain" description="Response regulatory" evidence="15">
    <location>
        <begin position="621"/>
        <end position="740"/>
    </location>
</feature>
<dbReference type="SUPFAM" id="SSF52172">
    <property type="entry name" value="CheY-like"/>
    <property type="match status" value="1"/>
</dbReference>
<dbReference type="Pfam" id="PF02518">
    <property type="entry name" value="HATPase_c"/>
    <property type="match status" value="1"/>
</dbReference>
<dbReference type="SMART" id="SM00387">
    <property type="entry name" value="HATPase_c"/>
    <property type="match status" value="1"/>
</dbReference>
<evidence type="ECO:0000256" key="11">
    <source>
        <dbReference type="ARBA" id="ARBA00023136"/>
    </source>
</evidence>
<dbReference type="InterPro" id="IPR005467">
    <property type="entry name" value="His_kinase_dom"/>
</dbReference>
<dbReference type="SUPFAM" id="SSF55874">
    <property type="entry name" value="ATPase domain of HSP90 chaperone/DNA topoisomerase II/histidine kinase"/>
    <property type="match status" value="1"/>
</dbReference>
<comment type="caution">
    <text evidence="16">The sequence shown here is derived from an EMBL/GenBank/DDBJ whole genome shotgun (WGS) entry which is preliminary data.</text>
</comment>
<dbReference type="Pfam" id="PF00072">
    <property type="entry name" value="Response_reg"/>
    <property type="match status" value="1"/>
</dbReference>
<dbReference type="Proteomes" id="UP000033423">
    <property type="component" value="Unassembled WGS sequence"/>
</dbReference>
<dbReference type="CDD" id="cd16922">
    <property type="entry name" value="HATPase_EvgS-ArcB-TorS-like"/>
    <property type="match status" value="1"/>
</dbReference>
<organism evidence="16 17">
    <name type="scientific">Candidatus Magnetobacterium bavaricum</name>
    <dbReference type="NCBI Taxonomy" id="29290"/>
    <lineage>
        <taxon>Bacteria</taxon>
        <taxon>Pseudomonadati</taxon>
        <taxon>Nitrospirota</taxon>
        <taxon>Thermodesulfovibrionia</taxon>
        <taxon>Thermodesulfovibrionales</taxon>
        <taxon>Candidatus Magnetobacteriaceae</taxon>
        <taxon>Candidatus Magnetobacterium</taxon>
    </lineage>
</organism>
<dbReference type="PRINTS" id="PR00344">
    <property type="entry name" value="BCTRLSENSOR"/>
</dbReference>
<comment type="catalytic activity">
    <reaction evidence="1">
        <text>ATP + protein L-histidine = ADP + protein N-phospho-L-histidine.</text>
        <dbReference type="EC" id="2.7.13.3"/>
    </reaction>
</comment>
<keyword evidence="17" id="KW-1185">Reference proteome</keyword>
<evidence type="ECO:0000259" key="15">
    <source>
        <dbReference type="PROSITE" id="PS50110"/>
    </source>
</evidence>
<dbReference type="InterPro" id="IPR036890">
    <property type="entry name" value="HATPase_C_sf"/>
</dbReference>
<dbReference type="InterPro" id="IPR003594">
    <property type="entry name" value="HATPase_dom"/>
</dbReference>
<dbReference type="InterPro" id="IPR036641">
    <property type="entry name" value="HPT_dom_sf"/>
</dbReference>
<keyword evidence="6 13" id="KW-0812">Transmembrane</keyword>
<dbReference type="PROSITE" id="PS50109">
    <property type="entry name" value="HIS_KIN"/>
    <property type="match status" value="1"/>
</dbReference>
<dbReference type="SMART" id="SM00448">
    <property type="entry name" value="REC"/>
    <property type="match status" value="1"/>
</dbReference>
<dbReference type="CDD" id="cd17546">
    <property type="entry name" value="REC_hyHK_CKI1_RcsC-like"/>
    <property type="match status" value="1"/>
</dbReference>
<dbReference type="Gene3D" id="1.10.287.130">
    <property type="match status" value="1"/>
</dbReference>
<dbReference type="Pfam" id="PF01627">
    <property type="entry name" value="Hpt"/>
    <property type="match status" value="1"/>
</dbReference>
<evidence type="ECO:0000256" key="12">
    <source>
        <dbReference type="PROSITE-ProRule" id="PRU00169"/>
    </source>
</evidence>
<accession>A0A0F3GMQ6</accession>
<dbReference type="Gene3D" id="3.40.50.2300">
    <property type="match status" value="1"/>
</dbReference>
<dbReference type="AlphaFoldDB" id="A0A0F3GMQ6"/>
<dbReference type="PATRIC" id="fig|29290.4.peg.7732"/>
<feature type="transmembrane region" description="Helical" evidence="13">
    <location>
        <begin position="245"/>
        <end position="265"/>
    </location>
</feature>
<dbReference type="SUPFAM" id="SSF47384">
    <property type="entry name" value="Homodimeric domain of signal transducing histidine kinase"/>
    <property type="match status" value="1"/>
</dbReference>
<evidence type="ECO:0000256" key="1">
    <source>
        <dbReference type="ARBA" id="ARBA00000085"/>
    </source>
</evidence>
<evidence type="ECO:0000256" key="10">
    <source>
        <dbReference type="ARBA" id="ARBA00023012"/>
    </source>
</evidence>
<gene>
    <name evidence="16" type="ORF">MBAV_005849</name>
</gene>
<evidence type="ECO:0000259" key="14">
    <source>
        <dbReference type="PROSITE" id="PS50109"/>
    </source>
</evidence>
<dbReference type="GO" id="GO:0000155">
    <property type="term" value="F:phosphorelay sensor kinase activity"/>
    <property type="evidence" value="ECO:0007669"/>
    <property type="project" value="InterPro"/>
</dbReference>
<dbReference type="EMBL" id="LACI01002477">
    <property type="protein sequence ID" value="KJU81958.1"/>
    <property type="molecule type" value="Genomic_DNA"/>
</dbReference>
<dbReference type="PANTHER" id="PTHR45339">
    <property type="entry name" value="HYBRID SIGNAL TRANSDUCTION HISTIDINE KINASE J"/>
    <property type="match status" value="1"/>
</dbReference>
<keyword evidence="7" id="KW-0547">Nucleotide-binding</keyword>
<evidence type="ECO:0000313" key="16">
    <source>
        <dbReference type="EMBL" id="KJU81958.1"/>
    </source>
</evidence>
<keyword evidence="5 12" id="KW-0597">Phosphoprotein</keyword>
<dbReference type="EC" id="2.7.13.3" evidence="3"/>
<dbReference type="PANTHER" id="PTHR45339:SF1">
    <property type="entry name" value="HYBRID SIGNAL TRANSDUCTION HISTIDINE KINASE J"/>
    <property type="match status" value="1"/>
</dbReference>
<dbReference type="InterPro" id="IPR011006">
    <property type="entry name" value="CheY-like_superfamily"/>
</dbReference>
<dbReference type="SUPFAM" id="SSF47226">
    <property type="entry name" value="Histidine-containing phosphotransfer domain, HPT domain"/>
    <property type="match status" value="1"/>
</dbReference>
<sequence>MPPKKSLRKRFLLQQVSIILALLLSIIAVVAIMLKDTLTIELNKDLKVSNEGCINKLQDRISSLFESASNFSRNPIVIESMVNYHKKLDSLPKLMDHFVIKDTHSVTMLNFDKSLIYSTLHNPPDYPSTRYLKIVMTVGEARFYVSDNKNLVYIVPIYLYKNIQGVIIIEYNLVSIFDSILPNDPFFYRLYANDVKITEKNFKAKSSYITLRSQVNKGSFILDKLKISVELGALRSHYRVFIWNAIFKLLAVGICFIIVAVAITIRMGDSMCKPILTLCERVEKSAEGFVKCSPLGTDDELESLADVFDKRTELLLNNNERLQAEIVQRKNAEASLKRAYDDLELRVQQRTAELAAAKEAAEVSATVKATFLANMSHEIRTPMNTILGFLEMLIEDYNLPEPDRKRYLNITRNSARSLLGLLNDILDVSKIESGKMALELRPFNLRDVLHSVYQMFDVKVHEKGLDFTYGIDPSIDCNFIGDPLRLRQVIINLAGNAVKFTERGSIRIEVHPEEDLIRFDVIDTGIGISTEGIERIFDAFTQADDSTTRRFGGTGLGTTISKQLIEMMGGRIWVDSTVGTGSTFHFTVNIHKTDKDPIYLAQDIDAAGENIPLTRPHRVFRILVAEDLDENIVLLKTQLEHQGHTVVVAKNGIEAIERFKNDHVDLILMDIQMPHMDGLQATRHIRALNTQSSAADIPIIALTAGVMTQEIDSYLQEGINAVIAKPVDFDRLFDTIEKITPEGVGRMFVEALAEASVEASLATDFPALEGIDVGTAIDRWQVPRVYIGALIGFSAKYGNAAREISALLDDNDIETAARIAHSLKSLSGNLSMPQVYEVCCALEHSLNEGDIDQGRELLKPLATALETVVVSIGRLDAQEQAAGQLRAETDMEKIREILVLLMQSFEEYSPDEIEPLIMDLEWYVNTEQSGQLKKYIDELDFTRARLQMIQFATTLGIDIENAYNQYIGKEYCKQYTGGLN</sequence>
<feature type="modified residue" description="4-aspartylphosphate" evidence="12">
    <location>
        <position position="670"/>
    </location>
</feature>
<reference evidence="16 17" key="1">
    <citation type="submission" date="2015-02" db="EMBL/GenBank/DDBJ databases">
        <title>Single-cell genomics of uncultivated deep-branching MTB reveals a conserved set of magnetosome genes.</title>
        <authorList>
            <person name="Kolinko S."/>
            <person name="Richter M."/>
            <person name="Glockner F.O."/>
            <person name="Brachmann A."/>
            <person name="Schuler D."/>
        </authorList>
    </citation>
    <scope>NUCLEOTIDE SEQUENCE [LARGE SCALE GENOMIC DNA]</scope>
    <source>
        <strain evidence="16">TM-1</strain>
    </source>
</reference>
<feature type="domain" description="Histidine kinase" evidence="14">
    <location>
        <begin position="374"/>
        <end position="592"/>
    </location>
</feature>
<dbReference type="SMART" id="SM00388">
    <property type="entry name" value="HisKA"/>
    <property type="match status" value="1"/>
</dbReference>
<evidence type="ECO:0000256" key="6">
    <source>
        <dbReference type="ARBA" id="ARBA00022692"/>
    </source>
</evidence>
<dbReference type="FunFam" id="3.30.565.10:FF:000010">
    <property type="entry name" value="Sensor histidine kinase RcsC"/>
    <property type="match status" value="1"/>
</dbReference>
<keyword evidence="4" id="KW-1003">Cell membrane</keyword>
<evidence type="ECO:0000256" key="3">
    <source>
        <dbReference type="ARBA" id="ARBA00012438"/>
    </source>
</evidence>
<evidence type="ECO:0000256" key="2">
    <source>
        <dbReference type="ARBA" id="ARBA00004651"/>
    </source>
</evidence>
<dbReference type="GO" id="GO:0005886">
    <property type="term" value="C:plasma membrane"/>
    <property type="evidence" value="ECO:0007669"/>
    <property type="project" value="UniProtKB-SubCell"/>
</dbReference>
<keyword evidence="16" id="KW-0808">Transferase</keyword>
<comment type="subcellular location">
    <subcellularLocation>
        <location evidence="2">Cell membrane</location>
        <topology evidence="2">Multi-pass membrane protein</topology>
    </subcellularLocation>
</comment>
<feature type="transmembrane region" description="Helical" evidence="13">
    <location>
        <begin position="12"/>
        <end position="34"/>
    </location>
</feature>
<dbReference type="PROSITE" id="PS50110">
    <property type="entry name" value="RESPONSE_REGULATORY"/>
    <property type="match status" value="1"/>
</dbReference>
<keyword evidence="10" id="KW-0902">Two-component regulatory system</keyword>
<dbReference type="Gene3D" id="3.30.565.10">
    <property type="entry name" value="Histidine kinase-like ATPase, C-terminal domain"/>
    <property type="match status" value="1"/>
</dbReference>
<dbReference type="Pfam" id="PF00512">
    <property type="entry name" value="HisKA"/>
    <property type="match status" value="1"/>
</dbReference>
<dbReference type="InterPro" id="IPR008207">
    <property type="entry name" value="Sig_transdc_His_kin_Hpt_dom"/>
</dbReference>
<dbReference type="InterPro" id="IPR003661">
    <property type="entry name" value="HisK_dim/P_dom"/>
</dbReference>
<evidence type="ECO:0000256" key="7">
    <source>
        <dbReference type="ARBA" id="ARBA00022741"/>
    </source>
</evidence>
<dbReference type="InterPro" id="IPR001789">
    <property type="entry name" value="Sig_transdc_resp-reg_receiver"/>
</dbReference>
<keyword evidence="16" id="KW-0418">Kinase</keyword>
<evidence type="ECO:0000313" key="17">
    <source>
        <dbReference type="Proteomes" id="UP000033423"/>
    </source>
</evidence>
<evidence type="ECO:0000256" key="4">
    <source>
        <dbReference type="ARBA" id="ARBA00022475"/>
    </source>
</evidence>
<evidence type="ECO:0000256" key="13">
    <source>
        <dbReference type="SAM" id="Phobius"/>
    </source>
</evidence>
<dbReference type="Gene3D" id="1.20.120.160">
    <property type="entry name" value="HPT domain"/>
    <property type="match status" value="1"/>
</dbReference>
<keyword evidence="9 13" id="KW-1133">Transmembrane helix</keyword>
<keyword evidence="11 13" id="KW-0472">Membrane</keyword>
<evidence type="ECO:0000256" key="5">
    <source>
        <dbReference type="ARBA" id="ARBA00022553"/>
    </source>
</evidence>
<name>A0A0F3GMQ6_9BACT</name>
<dbReference type="CDD" id="cd00082">
    <property type="entry name" value="HisKA"/>
    <property type="match status" value="1"/>
</dbReference>
<evidence type="ECO:0000256" key="8">
    <source>
        <dbReference type="ARBA" id="ARBA00022840"/>
    </source>
</evidence>